<dbReference type="PANTHER" id="PTHR36698:SF2">
    <property type="entry name" value="MCE_MLAD DOMAIN-CONTAINING PROTEIN"/>
    <property type="match status" value="1"/>
</dbReference>
<gene>
    <name evidence="3" type="ORF">ERS672216_01296</name>
</gene>
<dbReference type="EMBL" id="FIZP01000006">
    <property type="protein sequence ID" value="CZE48212.1"/>
    <property type="molecule type" value="Genomic_DNA"/>
</dbReference>
<accession>A0A128EPI4</accession>
<organism evidence="3 4">
    <name type="scientific">Campylobacter geochelonis</name>
    <dbReference type="NCBI Taxonomy" id="1780362"/>
    <lineage>
        <taxon>Bacteria</taxon>
        <taxon>Pseudomonadati</taxon>
        <taxon>Campylobacterota</taxon>
        <taxon>Epsilonproteobacteria</taxon>
        <taxon>Campylobacterales</taxon>
        <taxon>Campylobacteraceae</taxon>
        <taxon>Campylobacter</taxon>
    </lineage>
</organism>
<keyword evidence="1" id="KW-0812">Transmembrane</keyword>
<keyword evidence="1" id="KW-0472">Membrane</keyword>
<dbReference type="InterPro" id="IPR003399">
    <property type="entry name" value="Mce/MlaD"/>
</dbReference>
<name>A0A128EPI4_9BACT</name>
<keyword evidence="4" id="KW-1185">Reference proteome</keyword>
<keyword evidence="1" id="KW-1133">Transmembrane helix</keyword>
<dbReference type="PANTHER" id="PTHR36698">
    <property type="entry name" value="BLL5892 PROTEIN"/>
    <property type="match status" value="1"/>
</dbReference>
<protein>
    <submittedName>
        <fullName evidence="3">Putative ABC transport system periplasmic substrate-binding protein</fullName>
    </submittedName>
</protein>
<evidence type="ECO:0000313" key="4">
    <source>
        <dbReference type="Proteomes" id="UP000069632"/>
    </source>
</evidence>
<dbReference type="AlphaFoldDB" id="A0A128EPI4"/>
<evidence type="ECO:0000256" key="1">
    <source>
        <dbReference type="SAM" id="Phobius"/>
    </source>
</evidence>
<dbReference type="RefSeq" id="WP_075494621.1">
    <property type="nucleotide sequence ID" value="NZ_CP053844.1"/>
</dbReference>
<sequence length="304" mass="34303">MENKSSYTIVGIFVILAVVGVVSFFWWITTKTDPNLNYSAYYIHTKELPSGLKEGSQVKYIGVPAGIVKKIRFEKDSDFGTIEIELKLQSNFPIKKDSLARVEIQGLSGIANLNITKGVGEGFKDGEKPILKLDFGLFSKAENIGEKITVSLEKLNLLFSDENLANLSQTLESINSITKKLDDNESSTKISSILASTDSILKEFDQNKTQIASNLDKLIKNSDKFILSWTMTSATLNRTLKLVNSDMEKGNYNLKDMINPTLHEATLSLIELKKVLREFQSSLFRLEDNPYDFFFRDTTQKEKR</sequence>
<reference evidence="3 4" key="1">
    <citation type="submission" date="2016-02" db="EMBL/GenBank/DDBJ databases">
        <authorList>
            <consortium name="Pathogen Informatics"/>
        </authorList>
    </citation>
    <scope>NUCLEOTIDE SEQUENCE [LARGE SCALE GENOMIC DNA]</scope>
    <source>
        <strain evidence="3 4">RC20</strain>
    </source>
</reference>
<dbReference type="Pfam" id="PF02470">
    <property type="entry name" value="MlaD"/>
    <property type="match status" value="1"/>
</dbReference>
<dbReference type="OrthoDB" id="5372112at2"/>
<proteinExistence type="predicted"/>
<evidence type="ECO:0000313" key="3">
    <source>
        <dbReference type="EMBL" id="CZE48212.1"/>
    </source>
</evidence>
<dbReference type="Proteomes" id="UP000069632">
    <property type="component" value="Unassembled WGS sequence"/>
</dbReference>
<feature type="transmembrane region" description="Helical" evidence="1">
    <location>
        <begin position="7"/>
        <end position="28"/>
    </location>
</feature>
<feature type="domain" description="Mce/MlaD" evidence="2">
    <location>
        <begin position="40"/>
        <end position="118"/>
    </location>
</feature>
<evidence type="ECO:0000259" key="2">
    <source>
        <dbReference type="Pfam" id="PF02470"/>
    </source>
</evidence>